<organism evidence="1 2">
    <name type="scientific">Teichococcus aestuarii</name>
    <dbReference type="NCBI Taxonomy" id="568898"/>
    <lineage>
        <taxon>Bacteria</taxon>
        <taxon>Pseudomonadati</taxon>
        <taxon>Pseudomonadota</taxon>
        <taxon>Alphaproteobacteria</taxon>
        <taxon>Acetobacterales</taxon>
        <taxon>Roseomonadaceae</taxon>
        <taxon>Roseomonas</taxon>
    </lineage>
</organism>
<dbReference type="AlphaFoldDB" id="A0A2U1UZQ9"/>
<dbReference type="RefSeq" id="WP_109518630.1">
    <property type="nucleotide sequence ID" value="NZ_JBHSCH010000001.1"/>
</dbReference>
<dbReference type="Proteomes" id="UP000245048">
    <property type="component" value="Unassembled WGS sequence"/>
</dbReference>
<evidence type="ECO:0000313" key="2">
    <source>
        <dbReference type="Proteomes" id="UP000245048"/>
    </source>
</evidence>
<sequence length="64" mass="6907">MLTRTVDCPVALRADPSLAQSYKGRDVTITVAKGQPPRLVITAPDEAALDQVEVWLAQMDTPAD</sequence>
<gene>
    <name evidence="1" type="ORF">CR165_19510</name>
</gene>
<proteinExistence type="predicted"/>
<name>A0A2U1UZQ9_9PROT</name>
<evidence type="ECO:0000313" key="1">
    <source>
        <dbReference type="EMBL" id="PWC27146.1"/>
    </source>
</evidence>
<keyword evidence="2" id="KW-1185">Reference proteome</keyword>
<accession>A0A2U1UZQ9</accession>
<protein>
    <submittedName>
        <fullName evidence="1">Uncharacterized protein</fullName>
    </submittedName>
</protein>
<dbReference type="OrthoDB" id="7275511at2"/>
<reference evidence="2" key="1">
    <citation type="submission" date="2017-10" db="EMBL/GenBank/DDBJ databases">
        <authorList>
            <person name="Toshchakov S.V."/>
            <person name="Goeva M.A."/>
        </authorList>
    </citation>
    <scope>NUCLEOTIDE SEQUENCE [LARGE SCALE GENOMIC DNA]</scope>
    <source>
        <strain evidence="2">JR1/69-1-13</strain>
    </source>
</reference>
<comment type="caution">
    <text evidence="1">The sequence shown here is derived from an EMBL/GenBank/DDBJ whole genome shotgun (WGS) entry which is preliminary data.</text>
</comment>
<dbReference type="EMBL" id="PDOA01000018">
    <property type="protein sequence ID" value="PWC27146.1"/>
    <property type="molecule type" value="Genomic_DNA"/>
</dbReference>